<accession>A0A099JMT3</accession>
<name>A0A099JMT3_9MICO</name>
<dbReference type="SUPFAM" id="SSF47226">
    <property type="entry name" value="Histidine-containing phosphotransfer domain, HPT domain"/>
    <property type="match status" value="1"/>
</dbReference>
<dbReference type="EMBL" id="JPXF01000011">
    <property type="protein sequence ID" value="KGJ79674.1"/>
    <property type="molecule type" value="Genomic_DNA"/>
</dbReference>
<protein>
    <recommendedName>
        <fullName evidence="5">HPt domain-containing protein</fullName>
    </recommendedName>
</protein>
<dbReference type="STRING" id="1001240.GY21_04410"/>
<evidence type="ECO:0000313" key="1">
    <source>
        <dbReference type="EMBL" id="KGJ79674.1"/>
    </source>
</evidence>
<evidence type="ECO:0000313" key="3">
    <source>
        <dbReference type="Proteomes" id="UP000029864"/>
    </source>
</evidence>
<gene>
    <name evidence="2" type="ORF">BJ997_003065</name>
    <name evidence="1" type="ORF">GY21_04410</name>
</gene>
<keyword evidence="3" id="KW-1185">Reference proteome</keyword>
<dbReference type="Proteomes" id="UP000561726">
    <property type="component" value="Unassembled WGS sequence"/>
</dbReference>
<evidence type="ECO:0000313" key="2">
    <source>
        <dbReference type="EMBL" id="MBB5642517.1"/>
    </source>
</evidence>
<comment type="caution">
    <text evidence="1">The sequence shown here is derived from an EMBL/GenBank/DDBJ whole genome shotgun (WGS) entry which is preliminary data.</text>
</comment>
<sequence length="116" mass="12421">MTGYVDETVLERLRNDLGGDAATVRRFAWNFVNHWTARAERLEQALAGPDAVEADVVLLSIRSSSCMLGALPLEAESARMLGALSQCDLPGCRLSLATLTGIGEQTCIELAALFPA</sequence>
<dbReference type="Proteomes" id="UP000029864">
    <property type="component" value="Unassembled WGS sequence"/>
</dbReference>
<reference evidence="1 3" key="1">
    <citation type="submission" date="2014-08" db="EMBL/GenBank/DDBJ databases">
        <authorList>
            <person name="Sisinthy S."/>
        </authorList>
    </citation>
    <scope>NUCLEOTIDE SEQUENCE [LARGE SCALE GENOMIC DNA]</scope>
    <source>
        <strain evidence="1 3">RuG17</strain>
    </source>
</reference>
<reference evidence="2 4" key="2">
    <citation type="submission" date="2020-08" db="EMBL/GenBank/DDBJ databases">
        <title>Sequencing the genomes of 1000 actinobacteria strains.</title>
        <authorList>
            <person name="Klenk H.-P."/>
        </authorList>
    </citation>
    <scope>NUCLEOTIDE SEQUENCE [LARGE SCALE GENOMIC DNA]</scope>
    <source>
        <strain evidence="2 4">DSM 21065</strain>
    </source>
</reference>
<proteinExistence type="predicted"/>
<evidence type="ECO:0000313" key="4">
    <source>
        <dbReference type="Proteomes" id="UP000561726"/>
    </source>
</evidence>
<dbReference type="eggNOG" id="ENOG502ZNJ8">
    <property type="taxonomic scope" value="Bacteria"/>
</dbReference>
<dbReference type="InterPro" id="IPR036641">
    <property type="entry name" value="HPT_dom_sf"/>
</dbReference>
<evidence type="ECO:0008006" key="5">
    <source>
        <dbReference type="Google" id="ProtNLM"/>
    </source>
</evidence>
<dbReference type="RefSeq" id="WP_035835450.1">
    <property type="nucleotide sequence ID" value="NZ_JACHBQ010000001.1"/>
</dbReference>
<organism evidence="1 3">
    <name type="scientific">Cryobacterium roopkundense</name>
    <dbReference type="NCBI Taxonomy" id="1001240"/>
    <lineage>
        <taxon>Bacteria</taxon>
        <taxon>Bacillati</taxon>
        <taxon>Actinomycetota</taxon>
        <taxon>Actinomycetes</taxon>
        <taxon>Micrococcales</taxon>
        <taxon>Microbacteriaceae</taxon>
        <taxon>Cryobacterium</taxon>
    </lineage>
</organism>
<dbReference type="Gene3D" id="1.20.120.160">
    <property type="entry name" value="HPT domain"/>
    <property type="match status" value="1"/>
</dbReference>
<dbReference type="EMBL" id="JACHBQ010000001">
    <property type="protein sequence ID" value="MBB5642517.1"/>
    <property type="molecule type" value="Genomic_DNA"/>
</dbReference>
<dbReference type="AlphaFoldDB" id="A0A099JMT3"/>
<dbReference type="OrthoDB" id="5112335at2"/>
<dbReference type="GO" id="GO:0000160">
    <property type="term" value="P:phosphorelay signal transduction system"/>
    <property type="evidence" value="ECO:0007669"/>
    <property type="project" value="InterPro"/>
</dbReference>